<dbReference type="InterPro" id="IPR004602">
    <property type="entry name" value="UvrA"/>
</dbReference>
<accession>A0A7V8K6W6</accession>
<evidence type="ECO:0000256" key="16">
    <source>
        <dbReference type="ARBA" id="ARBA00039316"/>
    </source>
</evidence>
<feature type="binding site" evidence="18">
    <location>
        <begin position="640"/>
        <end position="647"/>
    </location>
    <ligand>
        <name>ATP</name>
        <dbReference type="ChEBI" id="CHEBI:30616"/>
    </ligand>
</feature>
<keyword evidence="5 18" id="KW-0547">Nucleotide-binding</keyword>
<dbReference type="Gene3D" id="3.40.50.300">
    <property type="entry name" value="P-loop containing nucleotide triphosphate hydrolases"/>
    <property type="match status" value="2"/>
</dbReference>
<feature type="region of interest" description="Disordered" evidence="19">
    <location>
        <begin position="943"/>
        <end position="977"/>
    </location>
</feature>
<dbReference type="EMBL" id="MWIP01000007">
    <property type="protein sequence ID" value="KAF1686361.1"/>
    <property type="molecule type" value="Genomic_DNA"/>
</dbReference>
<dbReference type="Proteomes" id="UP000462066">
    <property type="component" value="Unassembled WGS sequence"/>
</dbReference>
<evidence type="ECO:0000256" key="19">
    <source>
        <dbReference type="SAM" id="MobiDB-lite"/>
    </source>
</evidence>
<evidence type="ECO:0000256" key="5">
    <source>
        <dbReference type="ARBA" id="ARBA00022741"/>
    </source>
</evidence>
<dbReference type="PANTHER" id="PTHR43152:SF3">
    <property type="entry name" value="UVRABC SYSTEM PROTEIN A"/>
    <property type="match status" value="1"/>
</dbReference>
<dbReference type="PANTHER" id="PTHR43152">
    <property type="entry name" value="UVRABC SYSTEM PROTEIN A"/>
    <property type="match status" value="1"/>
</dbReference>
<evidence type="ECO:0000256" key="1">
    <source>
        <dbReference type="ARBA" id="ARBA00004496"/>
    </source>
</evidence>
<evidence type="ECO:0000256" key="2">
    <source>
        <dbReference type="ARBA" id="ARBA00022490"/>
    </source>
</evidence>
<evidence type="ECO:0000256" key="12">
    <source>
        <dbReference type="ARBA" id="ARBA00023125"/>
    </source>
</evidence>
<keyword evidence="22" id="KW-1185">Reference proteome</keyword>
<dbReference type="Pfam" id="PF17760">
    <property type="entry name" value="UvrA_inter"/>
    <property type="match status" value="1"/>
</dbReference>
<evidence type="ECO:0000313" key="21">
    <source>
        <dbReference type="EMBL" id="KAF1686361.1"/>
    </source>
</evidence>
<evidence type="ECO:0000256" key="9">
    <source>
        <dbReference type="ARBA" id="ARBA00022833"/>
    </source>
</evidence>
<evidence type="ECO:0000256" key="11">
    <source>
        <dbReference type="ARBA" id="ARBA00022881"/>
    </source>
</evidence>
<keyword evidence="2 18" id="KW-0963">Cytoplasm</keyword>
<keyword evidence="10 18" id="KW-0067">ATP-binding</keyword>
<dbReference type="GO" id="GO:0008270">
    <property type="term" value="F:zinc ion binding"/>
    <property type="evidence" value="ECO:0007669"/>
    <property type="project" value="UniProtKB-UniRule"/>
</dbReference>
<organism evidence="21 22">
    <name type="scientific">Pseudoxanthomonas broegbernensis</name>
    <dbReference type="NCBI Taxonomy" id="83619"/>
    <lineage>
        <taxon>Bacteria</taxon>
        <taxon>Pseudomonadati</taxon>
        <taxon>Pseudomonadota</taxon>
        <taxon>Gammaproteobacteria</taxon>
        <taxon>Lysobacterales</taxon>
        <taxon>Lysobacteraceae</taxon>
        <taxon>Pseudoxanthomonas</taxon>
    </lineage>
</organism>
<dbReference type="AlphaFoldDB" id="A0A7V8K6W6"/>
<comment type="subcellular location">
    <subcellularLocation>
        <location evidence="1 18">Cytoplasm</location>
    </subcellularLocation>
</comment>
<dbReference type="GO" id="GO:0016887">
    <property type="term" value="F:ATP hydrolysis activity"/>
    <property type="evidence" value="ECO:0007669"/>
    <property type="project" value="InterPro"/>
</dbReference>
<dbReference type="Gene3D" id="1.20.1580.10">
    <property type="entry name" value="ABC transporter ATPase like domain"/>
    <property type="match status" value="2"/>
</dbReference>
<dbReference type="InterPro" id="IPR017871">
    <property type="entry name" value="ABC_transporter-like_CS"/>
</dbReference>
<dbReference type="FunFam" id="1.10.8.280:FF:000001">
    <property type="entry name" value="UvrABC system protein A"/>
    <property type="match status" value="1"/>
</dbReference>
<dbReference type="Gene3D" id="1.10.8.280">
    <property type="entry name" value="ABC transporter ATPase domain-like"/>
    <property type="match status" value="1"/>
</dbReference>
<evidence type="ECO:0000256" key="6">
    <source>
        <dbReference type="ARBA" id="ARBA00022763"/>
    </source>
</evidence>
<keyword evidence="14 18" id="KW-0742">SOS response</keyword>
<evidence type="ECO:0000256" key="14">
    <source>
        <dbReference type="ARBA" id="ARBA00023236"/>
    </source>
</evidence>
<comment type="similarity">
    <text evidence="15 18">Belongs to the ABC transporter superfamily. UvrA family.</text>
</comment>
<dbReference type="FunFam" id="1.20.1580.10:FF:000002">
    <property type="entry name" value="UvrABC system protein A"/>
    <property type="match status" value="1"/>
</dbReference>
<comment type="subunit">
    <text evidence="18">Forms a heterotetramer with UvrB during the search for lesions.</text>
</comment>
<evidence type="ECO:0000256" key="13">
    <source>
        <dbReference type="ARBA" id="ARBA00023204"/>
    </source>
</evidence>
<evidence type="ECO:0000256" key="15">
    <source>
        <dbReference type="ARBA" id="ARBA00038000"/>
    </source>
</evidence>
<evidence type="ECO:0000256" key="18">
    <source>
        <dbReference type="HAMAP-Rule" id="MF_00205"/>
    </source>
</evidence>
<keyword evidence="6 18" id="KW-0227">DNA damage</keyword>
<dbReference type="NCBIfam" id="TIGR00630">
    <property type="entry name" value="uvra"/>
    <property type="match status" value="1"/>
</dbReference>
<evidence type="ECO:0000256" key="17">
    <source>
        <dbReference type="ARBA" id="ARBA00042156"/>
    </source>
</evidence>
<keyword evidence="8 18" id="KW-0863">Zinc-finger</keyword>
<keyword evidence="7 18" id="KW-0228">DNA excision</keyword>
<proteinExistence type="inferred from homology"/>
<dbReference type="PROSITE" id="PS50893">
    <property type="entry name" value="ABC_TRANSPORTER_2"/>
    <property type="match status" value="1"/>
</dbReference>
<keyword evidence="11 18" id="KW-0267">Excision nuclease</keyword>
<dbReference type="InterPro" id="IPR013815">
    <property type="entry name" value="ATP_grasp_subdomain_1"/>
</dbReference>
<keyword evidence="9 18" id="KW-0862">Zinc</keyword>
<feature type="domain" description="ABC transporter" evidence="20">
    <location>
        <begin position="603"/>
        <end position="936"/>
    </location>
</feature>
<evidence type="ECO:0000256" key="10">
    <source>
        <dbReference type="ARBA" id="ARBA00022840"/>
    </source>
</evidence>
<dbReference type="CDD" id="cd03270">
    <property type="entry name" value="ABC_UvrA_I"/>
    <property type="match status" value="1"/>
</dbReference>
<keyword evidence="4 18" id="KW-0677">Repeat</keyword>
<feature type="zinc finger region" description="C4-type" evidence="18">
    <location>
        <begin position="253"/>
        <end position="280"/>
    </location>
</feature>
<dbReference type="InterPro" id="IPR041102">
    <property type="entry name" value="UvrA_inter"/>
</dbReference>
<sequence>MDSIKIRGARTHNLKNLDIELPRNRLIVITGLSGSGKSSLAFDTIYAEGQRRYVESLSAYARQFLSVMEKPDVDHIEGLSPAISIEQKSTSHNPRSTVGTITEIYDYLRLLYARVGIPRCPDHGYPLEAQTVGQMVDQVLALDSEQRWMLLAPVVRERKGEHVQVFEQLRAQGFVRVRVNGELHEVDAVPALALRQKHTIEAVIDRFRPREDIKQRLAESFETALKLGDGMAMVMSLDDPAAPPQLFSSKYSCPVCDYSLPELEPRLFSFNAPMGACPSCDGLGVAEFFDPARVVAHPALSLAAGAVRGWDRRNAYYFQLINSLARHYRFDVDAPWQGLPEAVREAVLYGSGEEAIAFTYLTEAGGRTQRKHRFEGIINNLERRYRDTESPAVREELSKYISQRPCPDCGGARLNRAARNVFVADRPLPDLVVLPVDEALAFFSALKLAGWRGEIAAKIVKEINERLGFLVDVGLDYLTLERKADTLSGGEAQRIRLASQIGAGLVGVMYVLDEPSIGLHQRDNERLLGTLVRLRDLGNTVIVVEHDEDAIRAADYILDIGPGAGVHGGEVVGEGSLDDILQAPRSLTGQYLSGKRRIEVPRLRHKPNPKMTLHLRGASGNNLKDVDLDIASGLLTCVTGVSGSGKSTLVNDTLHALAANEINGASHTPAPYREVEGLDLFDKVVDIDQSPIGRTPRSNPATYTGLFTPLRELFAQVPEARARGYSPGRFSFNVRGGRCEACQGDGLIKVEMHFLPDVYVPCDVCRGKRYNRETLDILYKGHSIHDVLEMTVEDALRLFEPVPSIARKLETLVDVGLSYIKLGQSATTLSGGEAQRVKLSKELSRRDTGRTLYILDEPTTGLHFHDIEHLLGVLHRLRDEGNTVVVIEHNLDVIKTADWVVDLGPEGGHRGGQVIAAGTPEEIAANPASYTGRFLARLLPASQASKGSKPAATARPDVLPPRKNAAKTAKKAKKASG</sequence>
<dbReference type="NCBIfam" id="NF001503">
    <property type="entry name" value="PRK00349.1"/>
    <property type="match status" value="1"/>
</dbReference>
<dbReference type="InterPro" id="IPR003593">
    <property type="entry name" value="AAA+_ATPase"/>
</dbReference>
<dbReference type="GO" id="GO:0005737">
    <property type="term" value="C:cytoplasm"/>
    <property type="evidence" value="ECO:0007669"/>
    <property type="project" value="UniProtKB-SubCell"/>
</dbReference>
<keyword evidence="3 18" id="KW-0479">Metal-binding</keyword>
<dbReference type="GO" id="GO:0005524">
    <property type="term" value="F:ATP binding"/>
    <property type="evidence" value="ECO:0007669"/>
    <property type="project" value="UniProtKB-UniRule"/>
</dbReference>
<evidence type="ECO:0000313" key="22">
    <source>
        <dbReference type="Proteomes" id="UP000462066"/>
    </source>
</evidence>
<dbReference type="Gene3D" id="3.30.1490.20">
    <property type="entry name" value="ATP-grasp fold, A domain"/>
    <property type="match status" value="1"/>
</dbReference>
<feature type="binding site" evidence="18">
    <location>
        <begin position="31"/>
        <end position="38"/>
    </location>
    <ligand>
        <name>ATP</name>
        <dbReference type="ChEBI" id="CHEBI:30616"/>
    </ligand>
</feature>
<reference evidence="21 22" key="1">
    <citation type="submission" date="2017-10" db="EMBL/GenBank/DDBJ databases">
        <title>Whole genome sequencing of Pseudoxanthomonas broegbernensis DSM 12573(T).</title>
        <authorList>
            <person name="Kumar S."/>
            <person name="Bansal K."/>
            <person name="Kaur A."/>
            <person name="Patil P."/>
            <person name="Sharma S."/>
            <person name="Patil P.B."/>
        </authorList>
    </citation>
    <scope>NUCLEOTIDE SEQUENCE [LARGE SCALE GENOMIC DNA]</scope>
    <source>
        <strain evidence="21 22">DSM 12573</strain>
    </source>
</reference>
<dbReference type="CDD" id="cd03271">
    <property type="entry name" value="ABC_UvrA_II"/>
    <property type="match status" value="1"/>
</dbReference>
<dbReference type="SUPFAM" id="SSF52540">
    <property type="entry name" value="P-loop containing nucleoside triphosphate hydrolases"/>
    <property type="match status" value="2"/>
</dbReference>
<dbReference type="GO" id="GO:0009381">
    <property type="term" value="F:excinuclease ABC activity"/>
    <property type="evidence" value="ECO:0007669"/>
    <property type="project" value="UniProtKB-UniRule"/>
</dbReference>
<dbReference type="PROSITE" id="PS00211">
    <property type="entry name" value="ABC_TRANSPORTER_1"/>
    <property type="match status" value="2"/>
</dbReference>
<dbReference type="Pfam" id="PF17755">
    <property type="entry name" value="UvrA_DNA-bind"/>
    <property type="match status" value="1"/>
</dbReference>
<evidence type="ECO:0000256" key="3">
    <source>
        <dbReference type="ARBA" id="ARBA00022723"/>
    </source>
</evidence>
<dbReference type="SMART" id="SM00382">
    <property type="entry name" value="AAA"/>
    <property type="match status" value="1"/>
</dbReference>
<gene>
    <name evidence="18" type="primary">uvrA</name>
    <name evidence="21" type="ORF">B1992_09085</name>
</gene>
<name>A0A7V8K6W6_9GAMM</name>
<dbReference type="GO" id="GO:0003677">
    <property type="term" value="F:DNA binding"/>
    <property type="evidence" value="ECO:0007669"/>
    <property type="project" value="UniProtKB-UniRule"/>
</dbReference>
<dbReference type="InterPro" id="IPR003439">
    <property type="entry name" value="ABC_transporter-like_ATP-bd"/>
</dbReference>
<evidence type="ECO:0000256" key="8">
    <source>
        <dbReference type="ARBA" id="ARBA00022771"/>
    </source>
</evidence>
<feature type="zinc finger region" description="C4-type" evidence="18">
    <location>
        <begin position="739"/>
        <end position="765"/>
    </location>
</feature>
<dbReference type="GO" id="GO:0006289">
    <property type="term" value="P:nucleotide-excision repair"/>
    <property type="evidence" value="ECO:0007669"/>
    <property type="project" value="UniProtKB-UniRule"/>
</dbReference>
<keyword evidence="13 18" id="KW-0234">DNA repair</keyword>
<dbReference type="HAMAP" id="MF_00205">
    <property type="entry name" value="UvrA"/>
    <property type="match status" value="1"/>
</dbReference>
<dbReference type="InterPro" id="IPR027417">
    <property type="entry name" value="P-loop_NTPase"/>
</dbReference>
<dbReference type="GO" id="GO:0009380">
    <property type="term" value="C:excinuclease repair complex"/>
    <property type="evidence" value="ECO:0007669"/>
    <property type="project" value="InterPro"/>
</dbReference>
<dbReference type="RefSeq" id="WP_162311160.1">
    <property type="nucleotide sequence ID" value="NZ_JACHGU010000001.1"/>
</dbReference>
<evidence type="ECO:0000256" key="4">
    <source>
        <dbReference type="ARBA" id="ARBA00022737"/>
    </source>
</evidence>
<dbReference type="InterPro" id="IPR041552">
    <property type="entry name" value="UvrA_DNA-bd"/>
</dbReference>
<protein>
    <recommendedName>
        <fullName evidence="16 18">UvrABC system protein A</fullName>
        <shortName evidence="18">UvrA protein</shortName>
    </recommendedName>
    <alternativeName>
        <fullName evidence="17 18">Excinuclease ABC subunit A</fullName>
    </alternativeName>
</protein>
<dbReference type="GO" id="GO:0009432">
    <property type="term" value="P:SOS response"/>
    <property type="evidence" value="ECO:0007669"/>
    <property type="project" value="UniProtKB-UniRule"/>
</dbReference>
<evidence type="ECO:0000256" key="7">
    <source>
        <dbReference type="ARBA" id="ARBA00022769"/>
    </source>
</evidence>
<keyword evidence="12 18" id="KW-0238">DNA-binding</keyword>
<feature type="compositionally biased region" description="Basic residues" evidence="19">
    <location>
        <begin position="964"/>
        <end position="977"/>
    </location>
</feature>
<evidence type="ECO:0000259" key="20">
    <source>
        <dbReference type="PROSITE" id="PS50893"/>
    </source>
</evidence>
<comment type="function">
    <text evidence="18">The UvrABC repair system catalyzes the recognition and processing of DNA lesions. UvrA is an ATPase and a DNA-binding protein. A damage recognition complex composed of 2 UvrA and 2 UvrB subunits scans DNA for abnormalities. When the presence of a lesion has been verified by UvrB, the UvrA molecules dissociate.</text>
</comment>
<comment type="caution">
    <text evidence="21">The sequence shown here is derived from an EMBL/GenBank/DDBJ whole genome shotgun (WGS) entry which is preliminary data.</text>
</comment>